<reference evidence="2" key="2">
    <citation type="submission" date="2012-06" db="EMBL/GenBank/DDBJ databases">
        <authorList>
            <person name="Yu Y."/>
            <person name="Currie J."/>
            <person name="Lomeli R."/>
            <person name="Angelova A."/>
            <person name="Collura K."/>
            <person name="Wissotski M."/>
            <person name="Campos D."/>
            <person name="Kudrna D."/>
            <person name="Golser W."/>
            <person name="Ashely E."/>
            <person name="Descour A."/>
            <person name="Fernandes J."/>
            <person name="Soderlund C."/>
            <person name="Walbot V."/>
        </authorList>
    </citation>
    <scope>NUCLEOTIDE SEQUENCE</scope>
    <source>
        <strain evidence="2">B73</strain>
    </source>
</reference>
<organism evidence="2">
    <name type="scientific">Zea mays</name>
    <name type="common">Maize</name>
    <dbReference type="NCBI Taxonomy" id="4577"/>
    <lineage>
        <taxon>Eukaryota</taxon>
        <taxon>Viridiplantae</taxon>
        <taxon>Streptophyta</taxon>
        <taxon>Embryophyta</taxon>
        <taxon>Tracheophyta</taxon>
        <taxon>Spermatophyta</taxon>
        <taxon>Magnoliopsida</taxon>
        <taxon>Liliopsida</taxon>
        <taxon>Poales</taxon>
        <taxon>Poaceae</taxon>
        <taxon>PACMAD clade</taxon>
        <taxon>Panicoideae</taxon>
        <taxon>Andropogonodae</taxon>
        <taxon>Andropogoneae</taxon>
        <taxon>Tripsacinae</taxon>
        <taxon>Zea</taxon>
    </lineage>
</organism>
<feature type="compositionally biased region" description="Basic and acidic residues" evidence="1">
    <location>
        <begin position="202"/>
        <end position="218"/>
    </location>
</feature>
<sequence>MGGRTDKKARTPVCACLGRQLLDGHLLHLLVRPGLHLAAEAGPVEHGAVRVRVRVPHPAGGVRVDGNGLARDDHGVDHLPLRVVHGEHVESAAPDLLGVHHGVQEPARAVRAPHHQRGAGGHVPPEVRHHAGLLLGRHAHQRRQEHGVVRRQLPGHVRHVRGAERHARLERAVAAHQAPRPVVGLPADVVVVEGGARKVARREHQGAQRERAGPDEGHARRRWARHVPRQQPVLQLAQQDVVVDVGEERQVLQRVVEGGQQVGVVRLQQRLRVGAEADQPAAHLLQLRAQPLHVHAAARDARRHELGEERVHLRRRAQGWQLRDGGGQAGDLVHQRRLGLLVLLRRHRHHRLLDDLHFFLDDLPLHLLLLVLLLLAHDDHDC</sequence>
<evidence type="ECO:0000256" key="1">
    <source>
        <dbReference type="SAM" id="MobiDB-lite"/>
    </source>
</evidence>
<dbReference type="EMBL" id="BT066268">
    <property type="protein sequence ID" value="ACN32144.1"/>
    <property type="molecule type" value="mRNA"/>
</dbReference>
<dbReference type="AlphaFoldDB" id="C0PD99"/>
<proteinExistence type="evidence at transcript level"/>
<name>C0PD99_MAIZE</name>
<reference evidence="2" key="1">
    <citation type="journal article" date="2009" name="PLoS Genet.">
        <title>Sequencing, mapping, and analysis of 27,455 maize full-length cDNAs.</title>
        <authorList>
            <person name="Soderlund C."/>
            <person name="Descour A."/>
            <person name="Kudrna D."/>
            <person name="Bomhoff M."/>
            <person name="Boyd L."/>
            <person name="Currie J."/>
            <person name="Angelova A."/>
            <person name="Collura K."/>
            <person name="Wissotski M."/>
            <person name="Ashley E."/>
            <person name="Morrow D."/>
            <person name="Fernandes J."/>
            <person name="Walbot V."/>
            <person name="Yu Y."/>
        </authorList>
    </citation>
    <scope>NUCLEOTIDE SEQUENCE</scope>
    <source>
        <strain evidence="2">B73</strain>
    </source>
</reference>
<protein>
    <submittedName>
        <fullName evidence="2">Uncharacterized protein</fullName>
    </submittedName>
</protein>
<evidence type="ECO:0000313" key="2">
    <source>
        <dbReference type="EMBL" id="ACN32144.1"/>
    </source>
</evidence>
<accession>C0PD99</accession>
<feature type="region of interest" description="Disordered" evidence="1">
    <location>
        <begin position="200"/>
        <end position="219"/>
    </location>
</feature>